<feature type="compositionally biased region" description="Low complexity" evidence="6">
    <location>
        <begin position="198"/>
        <end position="231"/>
    </location>
</feature>
<dbReference type="AlphaFoldDB" id="A0A8I0CMV2"/>
<evidence type="ECO:0000256" key="1">
    <source>
        <dbReference type="ARBA" id="ARBA00004651"/>
    </source>
</evidence>
<keyword evidence="5 7" id="KW-0472">Membrane</keyword>
<dbReference type="Gene3D" id="1.20.1720.10">
    <property type="entry name" value="Multidrug resistance protein D"/>
    <property type="match status" value="1"/>
</dbReference>
<dbReference type="Proteomes" id="UP000612712">
    <property type="component" value="Unassembled WGS sequence"/>
</dbReference>
<evidence type="ECO:0000313" key="10">
    <source>
        <dbReference type="Proteomes" id="UP000612712"/>
    </source>
</evidence>
<feature type="transmembrane region" description="Helical" evidence="7">
    <location>
        <begin position="84"/>
        <end position="102"/>
    </location>
</feature>
<dbReference type="InterPro" id="IPR050189">
    <property type="entry name" value="MFS_Efflux_Transporters"/>
</dbReference>
<feature type="transmembrane region" description="Helical" evidence="7">
    <location>
        <begin position="250"/>
        <end position="275"/>
    </location>
</feature>
<dbReference type="PROSITE" id="PS50850">
    <property type="entry name" value="MFS"/>
    <property type="match status" value="1"/>
</dbReference>
<evidence type="ECO:0000256" key="5">
    <source>
        <dbReference type="ARBA" id="ARBA00023136"/>
    </source>
</evidence>
<evidence type="ECO:0000256" key="7">
    <source>
        <dbReference type="SAM" id="Phobius"/>
    </source>
</evidence>
<evidence type="ECO:0000256" key="2">
    <source>
        <dbReference type="ARBA" id="ARBA00022475"/>
    </source>
</evidence>
<dbReference type="PANTHER" id="PTHR43124:SF3">
    <property type="entry name" value="CHLORAMPHENICOL EFFLUX PUMP RV0191"/>
    <property type="match status" value="1"/>
</dbReference>
<dbReference type="InterPro" id="IPR020846">
    <property type="entry name" value="MFS_dom"/>
</dbReference>
<dbReference type="Gene3D" id="1.20.1250.20">
    <property type="entry name" value="MFS general substrate transporter like domains"/>
    <property type="match status" value="1"/>
</dbReference>
<feature type="transmembrane region" description="Helical" evidence="7">
    <location>
        <begin position="57"/>
        <end position="77"/>
    </location>
</feature>
<feature type="transmembrane region" description="Helical" evidence="7">
    <location>
        <begin position="20"/>
        <end position="45"/>
    </location>
</feature>
<comment type="caution">
    <text evidence="9">The sequence shown here is derived from an EMBL/GenBank/DDBJ whole genome shotgun (WGS) entry which is preliminary data.</text>
</comment>
<dbReference type="GO" id="GO:0022857">
    <property type="term" value="F:transmembrane transporter activity"/>
    <property type="evidence" value="ECO:0007669"/>
    <property type="project" value="InterPro"/>
</dbReference>
<name>A0A8I0CMV2_9CORY</name>
<dbReference type="RefSeq" id="WP_198485087.1">
    <property type="nucleotide sequence ID" value="NZ_CP047187.1"/>
</dbReference>
<proteinExistence type="predicted"/>
<evidence type="ECO:0000256" key="4">
    <source>
        <dbReference type="ARBA" id="ARBA00022989"/>
    </source>
</evidence>
<organism evidence="9 10">
    <name type="scientific">Corynebacterium bovis DSM 20582 = CIP 54.80</name>
    <dbReference type="NCBI Taxonomy" id="927655"/>
    <lineage>
        <taxon>Bacteria</taxon>
        <taxon>Bacillati</taxon>
        <taxon>Actinomycetota</taxon>
        <taxon>Actinomycetes</taxon>
        <taxon>Mycobacteriales</taxon>
        <taxon>Corynebacteriaceae</taxon>
        <taxon>Corynebacterium</taxon>
    </lineage>
</organism>
<evidence type="ECO:0000256" key="6">
    <source>
        <dbReference type="SAM" id="MobiDB-lite"/>
    </source>
</evidence>
<keyword evidence="2" id="KW-1003">Cell membrane</keyword>
<dbReference type="PANTHER" id="PTHR43124">
    <property type="entry name" value="PURINE EFFLUX PUMP PBUE"/>
    <property type="match status" value="1"/>
</dbReference>
<feature type="transmembrane region" description="Helical" evidence="7">
    <location>
        <begin position="408"/>
        <end position="427"/>
    </location>
</feature>
<sequence>MSRRPPAAAPPGDAAMTRVIWPALAAAALGLVPFTVFSTFLVGIADDAGADATVLGGLRGLGGVAALATGVACAPLIDHLPRRTVAAGALVVLALACAAGVLGQTWSWVVFCLLVGGGTATLTPAVTAAASDAFPDDATAGRAATLVSSTTTLTAMLAAPLLAGPALLWGWRGDLVAVAVLCVVAAVAQTRSSLGAAAPHAPAAHTPGTPVGPTPAAHTSGSPAAATATTPPRRPGYLTALRTASRLPAVVPLLGVSTARTAAFMGQLAFVAVFYNETFGLGPGVFSLVWSLSGLSFFLGNWFGGRFLRAVDAPRTVLTVTVVAALVGTGSVTGLFLAPVLPVALAMTSLTSVAHAVVAASVTTLLVRRAGPARGTVLSLNGAGQSLGTFGGAALAGLGISAGGWPGAAAVLALTTLLAVACALTAARSGRSAPPRPAPHAPA</sequence>
<evidence type="ECO:0000259" key="8">
    <source>
        <dbReference type="PROSITE" id="PS50850"/>
    </source>
</evidence>
<dbReference type="InterPro" id="IPR011701">
    <property type="entry name" value="MFS"/>
</dbReference>
<feature type="transmembrane region" description="Helical" evidence="7">
    <location>
        <begin position="281"/>
        <end position="304"/>
    </location>
</feature>
<gene>
    <name evidence="9" type="ORF">FHU32_001310</name>
</gene>
<accession>A0A8I0CMV2</accession>
<dbReference type="GO" id="GO:0005886">
    <property type="term" value="C:plasma membrane"/>
    <property type="evidence" value="ECO:0007669"/>
    <property type="project" value="UniProtKB-SubCell"/>
</dbReference>
<keyword evidence="3 7" id="KW-0812">Transmembrane</keyword>
<feature type="transmembrane region" description="Helical" evidence="7">
    <location>
        <begin position="343"/>
        <end position="366"/>
    </location>
</feature>
<feature type="region of interest" description="Disordered" evidence="6">
    <location>
        <begin position="198"/>
        <end position="234"/>
    </location>
</feature>
<feature type="domain" description="Major facilitator superfamily (MFS) profile" evidence="8">
    <location>
        <begin position="247"/>
        <end position="443"/>
    </location>
</feature>
<feature type="transmembrane region" description="Helical" evidence="7">
    <location>
        <begin position="108"/>
        <end position="131"/>
    </location>
</feature>
<feature type="transmembrane region" description="Helical" evidence="7">
    <location>
        <begin position="378"/>
        <end position="402"/>
    </location>
</feature>
<evidence type="ECO:0000313" key="9">
    <source>
        <dbReference type="EMBL" id="MBB3116083.1"/>
    </source>
</evidence>
<keyword evidence="4 7" id="KW-1133">Transmembrane helix</keyword>
<protein>
    <submittedName>
        <fullName evidence="9">Putative MFS family arabinose efflux permease</fullName>
    </submittedName>
</protein>
<dbReference type="EMBL" id="JACHWT010000005">
    <property type="protein sequence ID" value="MBB3116083.1"/>
    <property type="molecule type" value="Genomic_DNA"/>
</dbReference>
<dbReference type="Pfam" id="PF07690">
    <property type="entry name" value="MFS_1"/>
    <property type="match status" value="1"/>
</dbReference>
<feature type="transmembrane region" description="Helical" evidence="7">
    <location>
        <begin position="316"/>
        <end position="337"/>
    </location>
</feature>
<dbReference type="InterPro" id="IPR036259">
    <property type="entry name" value="MFS_trans_sf"/>
</dbReference>
<reference evidence="9" key="1">
    <citation type="submission" date="2020-08" db="EMBL/GenBank/DDBJ databases">
        <title>Sequencing the genomes of 1000 actinobacteria strains.</title>
        <authorList>
            <person name="Klenk H.-P."/>
        </authorList>
    </citation>
    <scope>NUCLEOTIDE SEQUENCE</scope>
    <source>
        <strain evidence="9">DSM 20582</strain>
    </source>
</reference>
<comment type="subcellular location">
    <subcellularLocation>
        <location evidence="1">Cell membrane</location>
        <topology evidence="1">Multi-pass membrane protein</topology>
    </subcellularLocation>
</comment>
<feature type="transmembrane region" description="Helical" evidence="7">
    <location>
        <begin position="169"/>
        <end position="188"/>
    </location>
</feature>
<dbReference type="SUPFAM" id="SSF103473">
    <property type="entry name" value="MFS general substrate transporter"/>
    <property type="match status" value="1"/>
</dbReference>
<evidence type="ECO:0000256" key="3">
    <source>
        <dbReference type="ARBA" id="ARBA00022692"/>
    </source>
</evidence>